<comment type="caution">
    <text evidence="1">The sequence shown here is derived from an EMBL/GenBank/DDBJ whole genome shotgun (WGS) entry which is preliminary data.</text>
</comment>
<dbReference type="RefSeq" id="WP_216256026.1">
    <property type="nucleotide sequence ID" value="NZ_JAZHFS010000054.1"/>
</dbReference>
<name>A0ABU7UVC1_9CLOT</name>
<evidence type="ECO:0000313" key="1">
    <source>
        <dbReference type="EMBL" id="MEF2115365.1"/>
    </source>
</evidence>
<organism evidence="1 2">
    <name type="scientific">Clostridium frigoriphilum</name>
    <dbReference type="NCBI Taxonomy" id="443253"/>
    <lineage>
        <taxon>Bacteria</taxon>
        <taxon>Bacillati</taxon>
        <taxon>Bacillota</taxon>
        <taxon>Clostridia</taxon>
        <taxon>Eubacteriales</taxon>
        <taxon>Clostridiaceae</taxon>
        <taxon>Clostridium</taxon>
    </lineage>
</organism>
<gene>
    <name evidence="1" type="ORF">SJI18_24150</name>
</gene>
<dbReference type="Proteomes" id="UP001498469">
    <property type="component" value="Unassembled WGS sequence"/>
</dbReference>
<dbReference type="EMBL" id="JAZHFS010000054">
    <property type="protein sequence ID" value="MEF2115365.1"/>
    <property type="molecule type" value="Genomic_DNA"/>
</dbReference>
<reference evidence="1 2" key="1">
    <citation type="submission" date="2023-11" db="EMBL/GenBank/DDBJ databases">
        <title>Draft genome sequence of a psychrophilic Clostridium strain from permafrost water brine.</title>
        <authorList>
            <person name="Shcherbakova V.A."/>
            <person name="Trubitsyn V.E."/>
            <person name="Zakharyuk A.G."/>
        </authorList>
    </citation>
    <scope>NUCLEOTIDE SEQUENCE [LARGE SCALE GENOMIC DNA]</scope>
    <source>
        <strain evidence="1 2">14F</strain>
    </source>
</reference>
<accession>A0ABU7UVC1</accession>
<keyword evidence="2" id="KW-1185">Reference proteome</keyword>
<evidence type="ECO:0000313" key="2">
    <source>
        <dbReference type="Proteomes" id="UP001498469"/>
    </source>
</evidence>
<protein>
    <recommendedName>
        <fullName evidence="3">CopG family transcriptional regulator</fullName>
    </recommendedName>
</protein>
<sequence>MSENYLTIQSEKFQKDENSEPVEGLTIIIDGKVKQVFDKIKLEKGYNSYSEILRDAIFNGINTIIKK</sequence>
<evidence type="ECO:0008006" key="3">
    <source>
        <dbReference type="Google" id="ProtNLM"/>
    </source>
</evidence>
<proteinExistence type="predicted"/>